<proteinExistence type="inferred from homology"/>
<comment type="caution">
    <text evidence="4">The sequence shown here is derived from an EMBL/GenBank/DDBJ whole genome shotgun (WGS) entry which is preliminary data.</text>
</comment>
<reference evidence="4" key="1">
    <citation type="journal article" date="2020" name="Stud. Mycol.">
        <title>101 Dothideomycetes genomes: a test case for predicting lifestyles and emergence of pathogens.</title>
        <authorList>
            <person name="Haridas S."/>
            <person name="Albert R."/>
            <person name="Binder M."/>
            <person name="Bloem J."/>
            <person name="Labutti K."/>
            <person name="Salamov A."/>
            <person name="Andreopoulos B."/>
            <person name="Baker S."/>
            <person name="Barry K."/>
            <person name="Bills G."/>
            <person name="Bluhm B."/>
            <person name="Cannon C."/>
            <person name="Castanera R."/>
            <person name="Culley D."/>
            <person name="Daum C."/>
            <person name="Ezra D."/>
            <person name="Gonzalez J."/>
            <person name="Henrissat B."/>
            <person name="Kuo A."/>
            <person name="Liang C."/>
            <person name="Lipzen A."/>
            <person name="Lutzoni F."/>
            <person name="Magnuson J."/>
            <person name="Mondo S."/>
            <person name="Nolan M."/>
            <person name="Ohm R."/>
            <person name="Pangilinan J."/>
            <person name="Park H.-J."/>
            <person name="Ramirez L."/>
            <person name="Alfaro M."/>
            <person name="Sun H."/>
            <person name="Tritt A."/>
            <person name="Yoshinaga Y."/>
            <person name="Zwiers L.-H."/>
            <person name="Turgeon B."/>
            <person name="Goodwin S."/>
            <person name="Spatafora J."/>
            <person name="Crous P."/>
            <person name="Grigoriev I."/>
        </authorList>
    </citation>
    <scope>NUCLEOTIDE SEQUENCE</scope>
    <source>
        <strain evidence="4">CBS 133067</strain>
    </source>
</reference>
<protein>
    <submittedName>
        <fullName evidence="4">Oxidoreductase-like protein</fullName>
    </submittedName>
</protein>
<dbReference type="GO" id="GO:0016616">
    <property type="term" value="F:oxidoreductase activity, acting on the CH-OH group of donors, NAD or NADP as acceptor"/>
    <property type="evidence" value="ECO:0007669"/>
    <property type="project" value="TreeGrafter"/>
</dbReference>
<dbReference type="SUPFAM" id="SSF51735">
    <property type="entry name" value="NAD(P)-binding Rossmann-fold domains"/>
    <property type="match status" value="1"/>
</dbReference>
<dbReference type="Proteomes" id="UP000799772">
    <property type="component" value="Unassembled WGS sequence"/>
</dbReference>
<dbReference type="InterPro" id="IPR036291">
    <property type="entry name" value="NAD(P)-bd_dom_sf"/>
</dbReference>
<dbReference type="EMBL" id="ML978126">
    <property type="protein sequence ID" value="KAF2098596.1"/>
    <property type="molecule type" value="Genomic_DNA"/>
</dbReference>
<dbReference type="InterPro" id="IPR002347">
    <property type="entry name" value="SDR_fam"/>
</dbReference>
<evidence type="ECO:0000256" key="3">
    <source>
        <dbReference type="RuleBase" id="RU000363"/>
    </source>
</evidence>
<dbReference type="PANTHER" id="PTHR42760:SF37">
    <property type="entry name" value="CLAVALDEHYDE DEHYDROGENASE"/>
    <property type="match status" value="1"/>
</dbReference>
<gene>
    <name evidence="4" type="ORF">NA57DRAFT_75834</name>
</gene>
<evidence type="ECO:0000256" key="1">
    <source>
        <dbReference type="ARBA" id="ARBA00006484"/>
    </source>
</evidence>
<comment type="similarity">
    <text evidence="1 3">Belongs to the short-chain dehydrogenases/reductases (SDR) family.</text>
</comment>
<sequence length="298" mass="32304">MAYPLIAPYNGASFTSTIHSDSYPFISKSNHRGHNVFITGGSRGIGRAIALSFAKAGAASIGLGDIVDDFGSLSQDVAAAARSAAVEPPKLVLTKLDVTKSASVSNAAELIKEEFNSRLDVIVNNAGFMTPALPVTESDEDTWWRTFEVNLKGVYLISKYFLPLLLDTNGGLKTLVNINSVASHNLRPMASAYGISKAAALRFTEFLLVEAADRGLLAYSVHPGGVLTELAEKGMPKETLAALGDTPEIAGDTVTWLTQERRDWLAGRYLSCTWDMEEILRRKEDIERGDLLKVRLIL</sequence>
<dbReference type="Pfam" id="PF00106">
    <property type="entry name" value="adh_short"/>
    <property type="match status" value="1"/>
</dbReference>
<dbReference type="Gene3D" id="3.40.50.720">
    <property type="entry name" value="NAD(P)-binding Rossmann-like Domain"/>
    <property type="match status" value="1"/>
</dbReference>
<evidence type="ECO:0000256" key="2">
    <source>
        <dbReference type="ARBA" id="ARBA00023002"/>
    </source>
</evidence>
<dbReference type="PANTHER" id="PTHR42760">
    <property type="entry name" value="SHORT-CHAIN DEHYDROGENASES/REDUCTASES FAMILY MEMBER"/>
    <property type="match status" value="1"/>
</dbReference>
<name>A0A9P4II32_9PEZI</name>
<dbReference type="PRINTS" id="PR00081">
    <property type="entry name" value="GDHRDH"/>
</dbReference>
<dbReference type="OrthoDB" id="1933717at2759"/>
<keyword evidence="5" id="KW-1185">Reference proteome</keyword>
<accession>A0A9P4II32</accession>
<organism evidence="4 5">
    <name type="scientific">Rhizodiscina lignyota</name>
    <dbReference type="NCBI Taxonomy" id="1504668"/>
    <lineage>
        <taxon>Eukaryota</taxon>
        <taxon>Fungi</taxon>
        <taxon>Dikarya</taxon>
        <taxon>Ascomycota</taxon>
        <taxon>Pezizomycotina</taxon>
        <taxon>Dothideomycetes</taxon>
        <taxon>Pleosporomycetidae</taxon>
        <taxon>Aulographales</taxon>
        <taxon>Rhizodiscinaceae</taxon>
        <taxon>Rhizodiscina</taxon>
    </lineage>
</organism>
<dbReference type="PRINTS" id="PR00080">
    <property type="entry name" value="SDRFAMILY"/>
</dbReference>
<keyword evidence="2" id="KW-0560">Oxidoreductase</keyword>
<evidence type="ECO:0000313" key="4">
    <source>
        <dbReference type="EMBL" id="KAF2098596.1"/>
    </source>
</evidence>
<evidence type="ECO:0000313" key="5">
    <source>
        <dbReference type="Proteomes" id="UP000799772"/>
    </source>
</evidence>
<dbReference type="AlphaFoldDB" id="A0A9P4II32"/>
<dbReference type="CDD" id="cd05233">
    <property type="entry name" value="SDR_c"/>
    <property type="match status" value="1"/>
</dbReference>